<dbReference type="Gene3D" id="1.25.40.10">
    <property type="entry name" value="Tetratricopeptide repeat domain"/>
    <property type="match status" value="3"/>
</dbReference>
<dbReference type="PANTHER" id="PTHR45717:SF17">
    <property type="entry name" value="PENTATRICOPEPTIDE REPEAT-CONTAINING PROTEIN MITOCHONDRIAL"/>
    <property type="match status" value="1"/>
</dbReference>
<feature type="compositionally biased region" description="Basic and acidic residues" evidence="5">
    <location>
        <begin position="71"/>
        <end position="85"/>
    </location>
</feature>
<protein>
    <recommendedName>
        <fullName evidence="8">Pentacotripeptide-repeat region of PRORP domain-containing protein</fullName>
    </recommendedName>
</protein>
<evidence type="ECO:0000256" key="2">
    <source>
        <dbReference type="ARBA" id="ARBA00022737"/>
    </source>
</evidence>
<evidence type="ECO:0000256" key="1">
    <source>
        <dbReference type="ARBA" id="ARBA00007626"/>
    </source>
</evidence>
<keyword evidence="2" id="KW-0677">Repeat</keyword>
<reference evidence="6" key="2">
    <citation type="submission" date="2015-03" db="UniProtKB">
        <authorList>
            <consortium name="EnsemblPlants"/>
        </authorList>
    </citation>
    <scope>IDENTIFICATION</scope>
</reference>
<dbReference type="InterPro" id="IPR002885">
    <property type="entry name" value="PPR_rpt"/>
</dbReference>
<feature type="region of interest" description="Disordered" evidence="5">
    <location>
        <begin position="71"/>
        <end position="95"/>
    </location>
</feature>
<dbReference type="AlphaFoldDB" id="A0A0D3GNQ7"/>
<evidence type="ECO:0000256" key="4">
    <source>
        <dbReference type="PROSITE-ProRule" id="PRU00708"/>
    </source>
</evidence>
<dbReference type="GO" id="GO:0005739">
    <property type="term" value="C:mitochondrion"/>
    <property type="evidence" value="ECO:0007669"/>
    <property type="project" value="TreeGrafter"/>
</dbReference>
<dbReference type="GO" id="GO:0003729">
    <property type="term" value="F:mRNA binding"/>
    <property type="evidence" value="ECO:0007669"/>
    <property type="project" value="UniProtKB-ARBA"/>
</dbReference>
<evidence type="ECO:0000313" key="6">
    <source>
        <dbReference type="EnsemblPlants" id="OBART07G07470.1"/>
    </source>
</evidence>
<organism evidence="6">
    <name type="scientific">Oryza barthii</name>
    <dbReference type="NCBI Taxonomy" id="65489"/>
    <lineage>
        <taxon>Eukaryota</taxon>
        <taxon>Viridiplantae</taxon>
        <taxon>Streptophyta</taxon>
        <taxon>Embryophyta</taxon>
        <taxon>Tracheophyta</taxon>
        <taxon>Spermatophyta</taxon>
        <taxon>Magnoliopsida</taxon>
        <taxon>Liliopsida</taxon>
        <taxon>Poales</taxon>
        <taxon>Poaceae</taxon>
        <taxon>BOP clade</taxon>
        <taxon>Oryzoideae</taxon>
        <taxon>Oryzeae</taxon>
        <taxon>Oryzinae</taxon>
        <taxon>Oryza</taxon>
    </lineage>
</organism>
<evidence type="ECO:0000256" key="5">
    <source>
        <dbReference type="SAM" id="MobiDB-lite"/>
    </source>
</evidence>
<comment type="similarity">
    <text evidence="1">Belongs to the PPR family. P subfamily.</text>
</comment>
<dbReference type="NCBIfam" id="TIGR00756">
    <property type="entry name" value="PPR"/>
    <property type="match status" value="2"/>
</dbReference>
<dbReference type="InterPro" id="IPR011990">
    <property type="entry name" value="TPR-like_helical_dom_sf"/>
</dbReference>
<evidence type="ECO:0000313" key="7">
    <source>
        <dbReference type="Proteomes" id="UP000026960"/>
    </source>
</evidence>
<name>A0A0D3GNQ7_9ORYZ</name>
<dbReference type="EnsemblPlants" id="OBART07G07470.1">
    <property type="protein sequence ID" value="OBART07G07470.1"/>
    <property type="gene ID" value="OBART07G07470"/>
</dbReference>
<accession>A0A0D3GNQ7</accession>
<proteinExistence type="inferred from homology"/>
<reference evidence="6" key="1">
    <citation type="journal article" date="2009" name="Rice">
        <title>De Novo Next Generation Sequencing of Plant Genomes.</title>
        <authorList>
            <person name="Rounsley S."/>
            <person name="Marri P.R."/>
            <person name="Yu Y."/>
            <person name="He R."/>
            <person name="Sisneros N."/>
            <person name="Goicoechea J.L."/>
            <person name="Lee S.J."/>
            <person name="Angelova A."/>
            <person name="Kudrna D."/>
            <person name="Luo M."/>
            <person name="Affourtit J."/>
            <person name="Desany B."/>
            <person name="Knight J."/>
            <person name="Niazi F."/>
            <person name="Egholm M."/>
            <person name="Wing R.A."/>
        </authorList>
    </citation>
    <scope>NUCLEOTIDE SEQUENCE [LARGE SCALE GENOMIC DNA]</scope>
    <source>
        <strain evidence="6">cv. IRGC 105608</strain>
    </source>
</reference>
<feature type="repeat" description="PPR" evidence="4">
    <location>
        <begin position="523"/>
        <end position="557"/>
    </location>
</feature>
<dbReference type="PROSITE" id="PS51375">
    <property type="entry name" value="PPR"/>
    <property type="match status" value="3"/>
</dbReference>
<keyword evidence="3" id="KW-0809">Transit peptide</keyword>
<dbReference type="PANTHER" id="PTHR45717">
    <property type="entry name" value="OS12G0527900 PROTEIN"/>
    <property type="match status" value="1"/>
</dbReference>
<dbReference type="Proteomes" id="UP000026960">
    <property type="component" value="Chromosome 7"/>
</dbReference>
<dbReference type="eggNOG" id="KOG4197">
    <property type="taxonomic scope" value="Eukaryota"/>
</dbReference>
<evidence type="ECO:0000256" key="3">
    <source>
        <dbReference type="ARBA" id="ARBA00022946"/>
    </source>
</evidence>
<dbReference type="HOGENOM" id="CLU_019802_1_0_1"/>
<feature type="repeat" description="PPR" evidence="4">
    <location>
        <begin position="313"/>
        <end position="347"/>
    </location>
</feature>
<dbReference type="Pfam" id="PF13812">
    <property type="entry name" value="PPR_3"/>
    <property type="match status" value="1"/>
</dbReference>
<dbReference type="STRING" id="65489.A0A0D3GNQ7"/>
<feature type="repeat" description="PPR" evidence="4">
    <location>
        <begin position="451"/>
        <end position="485"/>
    </location>
</feature>
<dbReference type="Pfam" id="PF01535">
    <property type="entry name" value="PPR"/>
    <property type="match status" value="3"/>
</dbReference>
<dbReference type="Gramene" id="OBART07G07470.1">
    <property type="protein sequence ID" value="OBART07G07470.1"/>
    <property type="gene ID" value="OBART07G07470"/>
</dbReference>
<keyword evidence="7" id="KW-1185">Reference proteome</keyword>
<sequence>MWPSLRRAAAAAGGARFKNVSHLLPTCSGLMDNNLNGGSLRGLGEIGCQVSCQELPFGYSGTGFPSIRRLSSEPAERPFRNKNDSEILGDDASDQLPDDNLECDDELDQHNVMIDASETKAKNLRSQFPAIDRSGDTKLQNKTYRSYLFQIVLDAPSNSLRHVLDKWIEDGNQLERNDAMLVLFHLKKQHMYRKALQFVEWMERGKLLNFEKRDYACHLDLIARSHGIETAQKYIKRVPLPFRNEVLYETLIVNCVLAGDIQKAEEVFKEIKDLCLRLTVTLCNQMILLYKRIAPGKVASVLMLMEKENVKPSAFTYRLLIDLKGRSNDLAGIEVVLNEMKAYGIEPSTSTQTMVARFYIHGGLTEKAEAVVKEMEAQLSNSKDGRHVIKSLLHLYAALNKPNDVARIWEMCTEPKLEDFLSAIKVWGELGLIEKAEETFEAMANAPEKLSSKYYNAMLNVYAQNKLLSKGKQFVERMCRDGCPNGPLTWDALINLYVNSGEVEKADSFLLNVAEENPDRKPLFTSYFFLMKGYAKRGDIHNTEKIFDRLKNVGYAPRPLHYAVLLEAYVNAKVPAHGFLERMRGDNVRPTKKIVTSLDTLQKGWIAGLD</sequence>
<dbReference type="PaxDb" id="65489-OBART07G07470.1"/>
<evidence type="ECO:0008006" key="8">
    <source>
        <dbReference type="Google" id="ProtNLM"/>
    </source>
</evidence>